<keyword evidence="3" id="KW-1185">Reference proteome</keyword>
<feature type="compositionally biased region" description="Polar residues" evidence="1">
    <location>
        <begin position="84"/>
        <end position="104"/>
    </location>
</feature>
<evidence type="ECO:0000313" key="3">
    <source>
        <dbReference type="Proteomes" id="UP001497644"/>
    </source>
</evidence>
<evidence type="ECO:0000313" key="2">
    <source>
        <dbReference type="EMBL" id="CAL1675773.1"/>
    </source>
</evidence>
<proteinExistence type="predicted"/>
<dbReference type="AlphaFoldDB" id="A0AAV2N8I5"/>
<feature type="region of interest" description="Disordered" evidence="1">
    <location>
        <begin position="1"/>
        <end position="24"/>
    </location>
</feature>
<organism evidence="2 3">
    <name type="scientific">Lasius platythorax</name>
    <dbReference type="NCBI Taxonomy" id="488582"/>
    <lineage>
        <taxon>Eukaryota</taxon>
        <taxon>Metazoa</taxon>
        <taxon>Ecdysozoa</taxon>
        <taxon>Arthropoda</taxon>
        <taxon>Hexapoda</taxon>
        <taxon>Insecta</taxon>
        <taxon>Pterygota</taxon>
        <taxon>Neoptera</taxon>
        <taxon>Endopterygota</taxon>
        <taxon>Hymenoptera</taxon>
        <taxon>Apocrita</taxon>
        <taxon>Aculeata</taxon>
        <taxon>Formicoidea</taxon>
        <taxon>Formicidae</taxon>
        <taxon>Formicinae</taxon>
        <taxon>Lasius</taxon>
        <taxon>Lasius</taxon>
    </lineage>
</organism>
<feature type="compositionally biased region" description="Basic and acidic residues" evidence="1">
    <location>
        <begin position="8"/>
        <end position="22"/>
    </location>
</feature>
<name>A0AAV2N8I5_9HYME</name>
<protein>
    <submittedName>
        <fullName evidence="2">Uncharacterized protein</fullName>
    </submittedName>
</protein>
<gene>
    <name evidence="2" type="ORF">LPLAT_LOCUS2080</name>
</gene>
<dbReference type="Proteomes" id="UP001497644">
    <property type="component" value="Chromosome 11"/>
</dbReference>
<accession>A0AAV2N8I5</accession>
<sequence length="104" mass="11747">MRHRVTQKKSEMTEREREDGHARVRRQLNLFPRVCLRDAQQPLSENGQARFMRGEIIRQITDSGQITDGISVAPASVHTDDRSNLSPSTYLTTIAQRSSGRGSP</sequence>
<evidence type="ECO:0000256" key="1">
    <source>
        <dbReference type="SAM" id="MobiDB-lite"/>
    </source>
</evidence>
<dbReference type="EMBL" id="OZ034834">
    <property type="protein sequence ID" value="CAL1675773.1"/>
    <property type="molecule type" value="Genomic_DNA"/>
</dbReference>
<reference evidence="2" key="1">
    <citation type="submission" date="2024-04" db="EMBL/GenBank/DDBJ databases">
        <authorList>
            <consortium name="Molecular Ecology Group"/>
        </authorList>
    </citation>
    <scope>NUCLEOTIDE SEQUENCE</scope>
</reference>
<feature type="region of interest" description="Disordered" evidence="1">
    <location>
        <begin position="75"/>
        <end position="104"/>
    </location>
</feature>